<dbReference type="Pfam" id="PF14380">
    <property type="entry name" value="WAK_assoc"/>
    <property type="match status" value="2"/>
</dbReference>
<dbReference type="GO" id="GO:0005524">
    <property type="term" value="F:ATP binding"/>
    <property type="evidence" value="ECO:0007669"/>
    <property type="project" value="UniProtKB-UniRule"/>
</dbReference>
<keyword evidence="5 17" id="KW-0812">Transmembrane</keyword>
<keyword evidence="8" id="KW-0418">Kinase</keyword>
<evidence type="ECO:0000256" key="8">
    <source>
        <dbReference type="ARBA" id="ARBA00022777"/>
    </source>
</evidence>
<dbReference type="Proteomes" id="UP000694853">
    <property type="component" value="Unplaced"/>
</dbReference>
<organism evidence="20 21">
    <name type="scientific">Abrus precatorius</name>
    <name type="common">Indian licorice</name>
    <name type="synonym">Glycine abrus</name>
    <dbReference type="NCBI Taxonomy" id="3816"/>
    <lineage>
        <taxon>Eukaryota</taxon>
        <taxon>Viridiplantae</taxon>
        <taxon>Streptophyta</taxon>
        <taxon>Embryophyta</taxon>
        <taxon>Tracheophyta</taxon>
        <taxon>Spermatophyta</taxon>
        <taxon>Magnoliopsida</taxon>
        <taxon>eudicotyledons</taxon>
        <taxon>Gunneridae</taxon>
        <taxon>Pentapetalae</taxon>
        <taxon>rosids</taxon>
        <taxon>fabids</taxon>
        <taxon>Fabales</taxon>
        <taxon>Fabaceae</taxon>
        <taxon>Papilionoideae</taxon>
        <taxon>50 kb inversion clade</taxon>
        <taxon>NPAAA clade</taxon>
        <taxon>indigoferoid/millettioid clade</taxon>
        <taxon>Abreae</taxon>
        <taxon>Abrus</taxon>
    </lineage>
</organism>
<dbReference type="PROSITE" id="PS50011">
    <property type="entry name" value="PROTEIN_KINASE_DOM"/>
    <property type="match status" value="1"/>
</dbReference>
<feature type="transmembrane region" description="Helical" evidence="17">
    <location>
        <begin position="228"/>
        <end position="252"/>
    </location>
</feature>
<dbReference type="Pfam" id="PF13947">
    <property type="entry name" value="GUB_WAK_bind"/>
    <property type="match status" value="2"/>
</dbReference>
<keyword evidence="7 15" id="KW-0547">Nucleotide-binding</keyword>
<comment type="subcellular location">
    <subcellularLocation>
        <location evidence="1">Membrane</location>
        <topology evidence="1">Single-pass type I membrane protein</topology>
    </subcellularLocation>
</comment>
<accession>A0A8B8L5A1</accession>
<dbReference type="InterPro" id="IPR017441">
    <property type="entry name" value="Protein_kinase_ATP_BS"/>
</dbReference>
<dbReference type="InterPro" id="IPR000719">
    <property type="entry name" value="Prot_kinase_dom"/>
</dbReference>
<feature type="compositionally biased region" description="Pro residues" evidence="16">
    <location>
        <begin position="833"/>
        <end position="844"/>
    </location>
</feature>
<evidence type="ECO:0000313" key="20">
    <source>
        <dbReference type="Proteomes" id="UP000694853"/>
    </source>
</evidence>
<keyword evidence="20" id="KW-1185">Reference proteome</keyword>
<reference evidence="21" key="2">
    <citation type="submission" date="2025-08" db="UniProtKB">
        <authorList>
            <consortium name="RefSeq"/>
        </authorList>
    </citation>
    <scope>IDENTIFICATION</scope>
    <source>
        <tissue evidence="21">Young leaves</tissue>
    </source>
</reference>
<evidence type="ECO:0000256" key="4">
    <source>
        <dbReference type="ARBA" id="ARBA00022679"/>
    </source>
</evidence>
<dbReference type="InterPro" id="IPR008271">
    <property type="entry name" value="Ser/Thr_kinase_AS"/>
</dbReference>
<feature type="region of interest" description="Disordered" evidence="16">
    <location>
        <begin position="825"/>
        <end position="844"/>
    </location>
</feature>
<dbReference type="Pfam" id="PF00069">
    <property type="entry name" value="Pkinase"/>
    <property type="match status" value="1"/>
</dbReference>
<keyword evidence="9 15" id="KW-0067">ATP-binding</keyword>
<evidence type="ECO:0000256" key="14">
    <source>
        <dbReference type="ARBA" id="ARBA00048679"/>
    </source>
</evidence>
<dbReference type="KEGG" id="aprc:113862598"/>
<dbReference type="SMART" id="SM00220">
    <property type="entry name" value="S_TKc"/>
    <property type="match status" value="1"/>
</dbReference>
<dbReference type="GO" id="GO:0016020">
    <property type="term" value="C:membrane"/>
    <property type="evidence" value="ECO:0007669"/>
    <property type="project" value="UniProtKB-SubCell"/>
</dbReference>
<evidence type="ECO:0000256" key="15">
    <source>
        <dbReference type="PROSITE-ProRule" id="PRU10141"/>
    </source>
</evidence>
<evidence type="ECO:0000259" key="19">
    <source>
        <dbReference type="PROSITE" id="PS50011"/>
    </source>
</evidence>
<dbReference type="Gene3D" id="3.30.200.20">
    <property type="entry name" value="Phosphorylase Kinase, domain 1"/>
    <property type="match status" value="1"/>
</dbReference>
<keyword evidence="6 18" id="KW-0732">Signal</keyword>
<feature type="chain" id="PRO_5034320667" description="non-specific serine/threonine protein kinase" evidence="18">
    <location>
        <begin position="17"/>
        <end position="863"/>
    </location>
</feature>
<reference evidence="20" key="1">
    <citation type="journal article" date="2019" name="Toxins">
        <title>Detection of Abrin-Like and Prepropulchellin-Like Toxin Genes and Transcripts Using Whole Genome Sequencing and Full-Length Transcript Sequencing of Abrus precatorius.</title>
        <authorList>
            <person name="Hovde B.T."/>
            <person name="Daligault H.E."/>
            <person name="Hanschen E.R."/>
            <person name="Kunde Y.A."/>
            <person name="Johnson M.B."/>
            <person name="Starkenburg S.R."/>
            <person name="Johnson S.L."/>
        </authorList>
    </citation>
    <scope>NUCLEOTIDE SEQUENCE [LARGE SCALE GENOMIC DNA]</scope>
</reference>
<protein>
    <recommendedName>
        <fullName evidence="2">non-specific serine/threonine protein kinase</fullName>
        <ecNumber evidence="2">2.7.11.1</ecNumber>
    </recommendedName>
</protein>
<dbReference type="Gene3D" id="1.10.510.10">
    <property type="entry name" value="Transferase(Phosphotransferase) domain 1"/>
    <property type="match status" value="1"/>
</dbReference>
<proteinExistence type="predicted"/>
<evidence type="ECO:0000256" key="7">
    <source>
        <dbReference type="ARBA" id="ARBA00022741"/>
    </source>
</evidence>
<dbReference type="AlphaFoldDB" id="A0A8B8L5A1"/>
<evidence type="ECO:0000256" key="9">
    <source>
        <dbReference type="ARBA" id="ARBA00022840"/>
    </source>
</evidence>
<dbReference type="GeneID" id="113862598"/>
<evidence type="ECO:0000256" key="1">
    <source>
        <dbReference type="ARBA" id="ARBA00004479"/>
    </source>
</evidence>
<evidence type="ECO:0000256" key="12">
    <source>
        <dbReference type="ARBA" id="ARBA00023180"/>
    </source>
</evidence>
<dbReference type="PROSITE" id="PS00108">
    <property type="entry name" value="PROTEIN_KINASE_ST"/>
    <property type="match status" value="1"/>
</dbReference>
<evidence type="ECO:0000256" key="13">
    <source>
        <dbReference type="ARBA" id="ARBA00047899"/>
    </source>
</evidence>
<dbReference type="PROSITE" id="PS00107">
    <property type="entry name" value="PROTEIN_KINASE_ATP"/>
    <property type="match status" value="1"/>
</dbReference>
<keyword evidence="4" id="KW-0808">Transferase</keyword>
<name>A0A8B8L5A1_ABRPR</name>
<evidence type="ECO:0000256" key="10">
    <source>
        <dbReference type="ARBA" id="ARBA00022989"/>
    </source>
</evidence>
<keyword evidence="3" id="KW-0723">Serine/threonine-protein kinase</keyword>
<feature type="signal peptide" evidence="18">
    <location>
        <begin position="1"/>
        <end position="16"/>
    </location>
</feature>
<dbReference type="OrthoDB" id="4062651at2759"/>
<dbReference type="InterPro" id="IPR032872">
    <property type="entry name" value="WAK_assoc_C"/>
</dbReference>
<gene>
    <name evidence="21" type="primary">LOC113862598</name>
</gene>
<keyword evidence="12" id="KW-0325">Glycoprotein</keyword>
<dbReference type="PANTHER" id="PTHR27009">
    <property type="entry name" value="RUST RESISTANCE KINASE LR10-RELATED"/>
    <property type="match status" value="1"/>
</dbReference>
<dbReference type="SUPFAM" id="SSF56112">
    <property type="entry name" value="Protein kinase-like (PK-like)"/>
    <property type="match status" value="1"/>
</dbReference>
<feature type="domain" description="Protein kinase" evidence="19">
    <location>
        <begin position="301"/>
        <end position="579"/>
    </location>
</feature>
<dbReference type="GO" id="GO:0004674">
    <property type="term" value="F:protein serine/threonine kinase activity"/>
    <property type="evidence" value="ECO:0007669"/>
    <property type="project" value="UniProtKB-KW"/>
</dbReference>
<dbReference type="InterPro" id="IPR045874">
    <property type="entry name" value="LRK10/LRL21-25-like"/>
</dbReference>
<dbReference type="FunFam" id="1.10.510.10:FF:000590">
    <property type="entry name" value="PR5-like receptor kinase"/>
    <property type="match status" value="1"/>
</dbReference>
<dbReference type="InterPro" id="IPR025287">
    <property type="entry name" value="WAK_GUB"/>
</dbReference>
<evidence type="ECO:0000256" key="11">
    <source>
        <dbReference type="ARBA" id="ARBA00023136"/>
    </source>
</evidence>
<evidence type="ECO:0000256" key="3">
    <source>
        <dbReference type="ARBA" id="ARBA00022527"/>
    </source>
</evidence>
<dbReference type="GO" id="GO:0030247">
    <property type="term" value="F:polysaccharide binding"/>
    <property type="evidence" value="ECO:0007669"/>
    <property type="project" value="InterPro"/>
</dbReference>
<evidence type="ECO:0000256" key="6">
    <source>
        <dbReference type="ARBA" id="ARBA00022729"/>
    </source>
</evidence>
<sequence>MKPLIIFMFWFTIVISINITTILCDDDSHYTNCNKAFSCGNSTISNLRYPFWGDNREKYCGDPGLEALTCEESVPKISINAIKYRILGWDTTTNQLTVARDDYWDNICVSDPKNNTFDNTLFQVDYLMLENVTLFYNCSSMPNVGSCTIVVIPIFNSNSALVTTNRVSDALDTGFGLKWTGNYEQCKTCSDSGGVCGFDGQFKCFCKDGPQTISCPVSGSSSKRNRRLTIAIGASTAGFGGVVVVFLMIICYHKRRLSFGKRRIFIKRRKFVDDSVEVFMKSYGSLAPKRYSYPEVKRITKTFLNKLGQGGYGVVYKATLSDGRPVAVKVINETMGNGEEFINEVASISRTSHVNIVSLLGFCYEMEKRALIYEFMPNGSLDNFIYKSGYPNAICNLDWYTLYQIGIGIARGLEYLHRGCNTRILHLDIKPQNILLDEDFRPKISDFGLAKICLRKESIVSILGTRGTIGYIAPEVLSRLFGGVSHKSDVYSYGMLILEMIGARKNYDSGGSHTSEMYFPDWIYKDLEQGDIPSSCLVATEEENEKVRKMTLVSLWCVQINPSDRPSMTKVVEMLEGALESVPYPPKPVLCSPARPPLQISDTSSTNMQDTNSITIQKDGSIELNELSKSIEISCGNIRNIGFPFWGDNRPSWCGHPSLHLICMKNISYITIHNVNYQVLVANPIEHTMKITRVDYLQLQGICPSKLFNTSLDTELFVYGSEDKHLTLFYGCTPSNAGLLPCNLNGAIDYVYPQFGFSPPPMFCKASVVVPVSPSLVDIRDFTNIQKAIRDGFMVKWIAGIEECEKCVKSDGICGYDSKSNQPTCSNSSPDAKAPPPSQEPPPPGMAKIIDIWIFYLLMKTVF</sequence>
<comment type="catalytic activity">
    <reaction evidence="13">
        <text>L-threonyl-[protein] + ATP = O-phospho-L-threonyl-[protein] + ADP + H(+)</text>
        <dbReference type="Rhea" id="RHEA:46608"/>
        <dbReference type="Rhea" id="RHEA-COMP:11060"/>
        <dbReference type="Rhea" id="RHEA-COMP:11605"/>
        <dbReference type="ChEBI" id="CHEBI:15378"/>
        <dbReference type="ChEBI" id="CHEBI:30013"/>
        <dbReference type="ChEBI" id="CHEBI:30616"/>
        <dbReference type="ChEBI" id="CHEBI:61977"/>
        <dbReference type="ChEBI" id="CHEBI:456216"/>
        <dbReference type="EC" id="2.7.11.1"/>
    </reaction>
</comment>
<evidence type="ECO:0000313" key="21">
    <source>
        <dbReference type="RefSeq" id="XP_027351476.1"/>
    </source>
</evidence>
<keyword evidence="11 17" id="KW-0472">Membrane</keyword>
<evidence type="ECO:0000256" key="18">
    <source>
        <dbReference type="SAM" id="SignalP"/>
    </source>
</evidence>
<feature type="binding site" evidence="15">
    <location>
        <position position="329"/>
    </location>
    <ligand>
        <name>ATP</name>
        <dbReference type="ChEBI" id="CHEBI:30616"/>
    </ligand>
</feature>
<evidence type="ECO:0000256" key="2">
    <source>
        <dbReference type="ARBA" id="ARBA00012513"/>
    </source>
</evidence>
<dbReference type="InterPro" id="IPR011009">
    <property type="entry name" value="Kinase-like_dom_sf"/>
</dbReference>
<comment type="catalytic activity">
    <reaction evidence="14">
        <text>L-seryl-[protein] + ATP = O-phospho-L-seryl-[protein] + ADP + H(+)</text>
        <dbReference type="Rhea" id="RHEA:17989"/>
        <dbReference type="Rhea" id="RHEA-COMP:9863"/>
        <dbReference type="Rhea" id="RHEA-COMP:11604"/>
        <dbReference type="ChEBI" id="CHEBI:15378"/>
        <dbReference type="ChEBI" id="CHEBI:29999"/>
        <dbReference type="ChEBI" id="CHEBI:30616"/>
        <dbReference type="ChEBI" id="CHEBI:83421"/>
        <dbReference type="ChEBI" id="CHEBI:456216"/>
        <dbReference type="EC" id="2.7.11.1"/>
    </reaction>
</comment>
<keyword evidence="10 17" id="KW-1133">Transmembrane helix</keyword>
<dbReference type="EC" id="2.7.11.1" evidence="2"/>
<dbReference type="RefSeq" id="XP_027351476.1">
    <property type="nucleotide sequence ID" value="XM_027495675.1"/>
</dbReference>
<evidence type="ECO:0000256" key="5">
    <source>
        <dbReference type="ARBA" id="ARBA00022692"/>
    </source>
</evidence>
<evidence type="ECO:0000256" key="16">
    <source>
        <dbReference type="SAM" id="MobiDB-lite"/>
    </source>
</evidence>
<evidence type="ECO:0000256" key="17">
    <source>
        <dbReference type="SAM" id="Phobius"/>
    </source>
</evidence>